<evidence type="ECO:0000256" key="16">
    <source>
        <dbReference type="ARBA" id="ARBA00057936"/>
    </source>
</evidence>
<evidence type="ECO:0000256" key="12">
    <source>
        <dbReference type="ARBA" id="ARBA00037922"/>
    </source>
</evidence>
<keyword evidence="20" id="KW-1185">Reference proteome</keyword>
<evidence type="ECO:0000313" key="20">
    <source>
        <dbReference type="Proteomes" id="UP000006729"/>
    </source>
</evidence>
<dbReference type="PANTHER" id="PTHR20836">
    <property type="entry name" value="DIHYDRODIPICOLINATE REDUCTASE"/>
    <property type="match status" value="1"/>
</dbReference>
<keyword evidence="11" id="KW-0457">Lysine biosynthesis</keyword>
<dbReference type="AlphaFoldDB" id="A0A3N7F870"/>
<dbReference type="InterPro" id="IPR022663">
    <property type="entry name" value="DapB_C"/>
</dbReference>
<proteinExistence type="inferred from homology"/>
<gene>
    <name evidence="19" type="ORF">POPTR_007G145900</name>
</gene>
<dbReference type="EC" id="1.17.1.8" evidence="13"/>
<evidence type="ECO:0000256" key="14">
    <source>
        <dbReference type="ARBA" id="ARBA00049080"/>
    </source>
</evidence>
<dbReference type="InterPro" id="IPR023940">
    <property type="entry name" value="DHDPR_bac"/>
</dbReference>
<dbReference type="SMR" id="A0A3N7F870"/>
<dbReference type="GO" id="GO:0009089">
    <property type="term" value="P:lysine biosynthetic process via diaminopimelate"/>
    <property type="evidence" value="ECO:0007669"/>
    <property type="project" value="InterPro"/>
</dbReference>
<evidence type="ECO:0000256" key="2">
    <source>
        <dbReference type="ARBA" id="ARBA00006642"/>
    </source>
</evidence>
<keyword evidence="9" id="KW-0560">Oxidoreductase</keyword>
<feature type="domain" description="Dihydrodipicolinate reductase N-terminal" evidence="17">
    <location>
        <begin position="53"/>
        <end position="176"/>
    </location>
</feature>
<evidence type="ECO:0000259" key="18">
    <source>
        <dbReference type="Pfam" id="PF05173"/>
    </source>
</evidence>
<feature type="domain" description="Dihydrodipicolinate reductase C-terminal" evidence="18">
    <location>
        <begin position="180"/>
        <end position="319"/>
    </location>
</feature>
<dbReference type="EMBL" id="CM009296">
    <property type="protein sequence ID" value="RQO93033.1"/>
    <property type="molecule type" value="Genomic_DNA"/>
</dbReference>
<dbReference type="InterPro" id="IPR000846">
    <property type="entry name" value="DapB_N"/>
</dbReference>
<dbReference type="GO" id="GO:0008839">
    <property type="term" value="F:4-hydroxy-tetrahydrodipicolinate reductase"/>
    <property type="evidence" value="ECO:0000318"/>
    <property type="project" value="GO_Central"/>
</dbReference>
<dbReference type="FunCoup" id="A0A3N7F870">
    <property type="interactions" value="677"/>
</dbReference>
<evidence type="ECO:0000256" key="15">
    <source>
        <dbReference type="ARBA" id="ARBA00049396"/>
    </source>
</evidence>
<dbReference type="SUPFAM" id="SSF51735">
    <property type="entry name" value="NAD(P)-binding Rossmann-fold domains"/>
    <property type="match status" value="1"/>
</dbReference>
<accession>A0A3N7F870</accession>
<comment type="pathway">
    <text evidence="12">Amino-acid biosynthesis; L-lysine biosynthesis via DAP pathway; (S)-tetrahydrodipicolinate from L-aspartate: step 4/4.</text>
</comment>
<name>A0A3N7F870_POPTR</name>
<evidence type="ECO:0000256" key="5">
    <source>
        <dbReference type="ARBA" id="ARBA00022640"/>
    </source>
</evidence>
<dbReference type="OrthoDB" id="10259487at2759"/>
<dbReference type="GO" id="GO:0070402">
    <property type="term" value="F:NADPH binding"/>
    <property type="evidence" value="ECO:0007669"/>
    <property type="project" value="InterPro"/>
</dbReference>
<dbReference type="FunFam" id="3.30.360.10:FF:000037">
    <property type="entry name" value="4-hydroxy-tetrahydrodipicolinate reductase 2, chloroplastic"/>
    <property type="match status" value="1"/>
</dbReference>
<evidence type="ECO:0000256" key="6">
    <source>
        <dbReference type="ARBA" id="ARBA00022857"/>
    </source>
</evidence>
<organism evidence="19 20">
    <name type="scientific">Populus trichocarpa</name>
    <name type="common">Western balsam poplar</name>
    <name type="synonym">Populus balsamifera subsp. trichocarpa</name>
    <dbReference type="NCBI Taxonomy" id="3694"/>
    <lineage>
        <taxon>Eukaryota</taxon>
        <taxon>Viridiplantae</taxon>
        <taxon>Streptophyta</taxon>
        <taxon>Embryophyta</taxon>
        <taxon>Tracheophyta</taxon>
        <taxon>Spermatophyta</taxon>
        <taxon>Magnoliopsida</taxon>
        <taxon>eudicotyledons</taxon>
        <taxon>Gunneridae</taxon>
        <taxon>Pentapetalae</taxon>
        <taxon>rosids</taxon>
        <taxon>fabids</taxon>
        <taxon>Malpighiales</taxon>
        <taxon>Salicaceae</taxon>
        <taxon>Saliceae</taxon>
        <taxon>Populus</taxon>
    </lineage>
</organism>
<evidence type="ECO:0000256" key="11">
    <source>
        <dbReference type="ARBA" id="ARBA00023154"/>
    </source>
</evidence>
<keyword evidence="6" id="KW-0521">NADP</keyword>
<dbReference type="PANTHER" id="PTHR20836:SF0">
    <property type="entry name" value="4-HYDROXY-TETRAHYDRODIPICOLINATE REDUCTASE 1, CHLOROPLASTIC-RELATED"/>
    <property type="match status" value="1"/>
</dbReference>
<keyword evidence="7" id="KW-0220">Diaminopimelate biosynthesis</keyword>
<dbReference type="Proteomes" id="UP000006729">
    <property type="component" value="Chromosome 7"/>
</dbReference>
<dbReference type="InParanoid" id="A0A3N7F870"/>
<keyword evidence="8" id="KW-0809">Transit peptide</keyword>
<dbReference type="InterPro" id="IPR011859">
    <property type="entry name" value="Dihydrodipicolinate_Rdtase_pln"/>
</dbReference>
<reference evidence="19 20" key="1">
    <citation type="journal article" date="2006" name="Science">
        <title>The genome of black cottonwood, Populus trichocarpa (Torr. &amp; Gray).</title>
        <authorList>
            <person name="Tuskan G.A."/>
            <person name="Difazio S."/>
            <person name="Jansson S."/>
            <person name="Bohlmann J."/>
            <person name="Grigoriev I."/>
            <person name="Hellsten U."/>
            <person name="Putnam N."/>
            <person name="Ralph S."/>
            <person name="Rombauts S."/>
            <person name="Salamov A."/>
            <person name="Schein J."/>
            <person name="Sterck L."/>
            <person name="Aerts A."/>
            <person name="Bhalerao R.R."/>
            <person name="Bhalerao R.P."/>
            <person name="Blaudez D."/>
            <person name="Boerjan W."/>
            <person name="Brun A."/>
            <person name="Brunner A."/>
            <person name="Busov V."/>
            <person name="Campbell M."/>
            <person name="Carlson J."/>
            <person name="Chalot M."/>
            <person name="Chapman J."/>
            <person name="Chen G.L."/>
            <person name="Cooper D."/>
            <person name="Coutinho P.M."/>
            <person name="Couturier J."/>
            <person name="Covert S."/>
            <person name="Cronk Q."/>
            <person name="Cunningham R."/>
            <person name="Davis J."/>
            <person name="Degroeve S."/>
            <person name="Dejardin A."/>
            <person name="Depamphilis C."/>
            <person name="Detter J."/>
            <person name="Dirks B."/>
            <person name="Dubchak I."/>
            <person name="Duplessis S."/>
            <person name="Ehlting J."/>
            <person name="Ellis B."/>
            <person name="Gendler K."/>
            <person name="Goodstein D."/>
            <person name="Gribskov M."/>
            <person name="Grimwood J."/>
            <person name="Groover A."/>
            <person name="Gunter L."/>
            <person name="Hamberger B."/>
            <person name="Heinze B."/>
            <person name="Helariutta Y."/>
            <person name="Henrissat B."/>
            <person name="Holligan D."/>
            <person name="Holt R."/>
            <person name="Huang W."/>
            <person name="Islam-Faridi N."/>
            <person name="Jones S."/>
            <person name="Jones-Rhoades M."/>
            <person name="Jorgensen R."/>
            <person name="Joshi C."/>
            <person name="Kangasjarvi J."/>
            <person name="Karlsson J."/>
            <person name="Kelleher C."/>
            <person name="Kirkpatrick R."/>
            <person name="Kirst M."/>
            <person name="Kohler A."/>
            <person name="Kalluri U."/>
            <person name="Larimer F."/>
            <person name="Leebens-Mack J."/>
            <person name="Leple J.C."/>
            <person name="Locascio P."/>
            <person name="Lou Y."/>
            <person name="Lucas S."/>
            <person name="Martin F."/>
            <person name="Montanini B."/>
            <person name="Napoli C."/>
            <person name="Nelson D.R."/>
            <person name="Nelson C."/>
            <person name="Nieminen K."/>
            <person name="Nilsson O."/>
            <person name="Pereda V."/>
            <person name="Peter G."/>
            <person name="Philippe R."/>
            <person name="Pilate G."/>
            <person name="Poliakov A."/>
            <person name="Razumovskaya J."/>
            <person name="Richardson P."/>
            <person name="Rinaldi C."/>
            <person name="Ritland K."/>
            <person name="Rouze P."/>
            <person name="Ryaboy D."/>
            <person name="Schmutz J."/>
            <person name="Schrader J."/>
            <person name="Segerman B."/>
            <person name="Shin H."/>
            <person name="Siddiqui A."/>
            <person name="Sterky F."/>
            <person name="Terry A."/>
            <person name="Tsai C.J."/>
            <person name="Uberbacher E."/>
            <person name="Unneberg P."/>
            <person name="Vahala J."/>
            <person name="Wall K."/>
            <person name="Wessler S."/>
            <person name="Yang G."/>
            <person name="Yin T."/>
            <person name="Douglas C."/>
            <person name="Marra M."/>
            <person name="Sandberg G."/>
            <person name="Van de Peer Y."/>
            <person name="Rokhsar D."/>
        </authorList>
    </citation>
    <scope>NUCLEOTIDE SEQUENCE [LARGE SCALE GENOMIC DNA]</scope>
    <source>
        <strain evidence="20">cv. Nisqually</strain>
    </source>
</reference>
<dbReference type="Pfam" id="PF01113">
    <property type="entry name" value="DapB_N"/>
    <property type="match status" value="1"/>
</dbReference>
<dbReference type="Gramene" id="Potri.007G145900.2.v4.1">
    <property type="protein sequence ID" value="Potri.007G145900.2.v4.1"/>
    <property type="gene ID" value="Potri.007G145900.v4.1"/>
</dbReference>
<keyword evidence="4" id="KW-0028">Amino-acid biosynthesis</keyword>
<dbReference type="OMA" id="PINHEYM"/>
<evidence type="ECO:0000256" key="13">
    <source>
        <dbReference type="ARBA" id="ARBA00038983"/>
    </source>
</evidence>
<dbReference type="Gene3D" id="3.40.50.720">
    <property type="entry name" value="NAD(P)-binding Rossmann-like Domain"/>
    <property type="match status" value="1"/>
</dbReference>
<evidence type="ECO:0000256" key="1">
    <source>
        <dbReference type="ARBA" id="ARBA00004229"/>
    </source>
</evidence>
<comment type="similarity">
    <text evidence="2">Belongs to the DapB family.</text>
</comment>
<dbReference type="GO" id="GO:0009570">
    <property type="term" value="C:chloroplast stroma"/>
    <property type="evidence" value="ECO:0000318"/>
    <property type="project" value="GO_Central"/>
</dbReference>
<comment type="subcellular location">
    <subcellularLocation>
        <location evidence="1">Plastid</location>
        <location evidence="1">Chloroplast</location>
    </subcellularLocation>
</comment>
<evidence type="ECO:0000256" key="4">
    <source>
        <dbReference type="ARBA" id="ARBA00022605"/>
    </source>
</evidence>
<comment type="function">
    <text evidence="16">Catalyzes the conversion of 4-hydroxy-tetrahydrodipicolinate (HTPA) to tetrahydrodipicolinate.</text>
</comment>
<dbReference type="STRING" id="3694.A0A3N7F870"/>
<dbReference type="GO" id="GO:0019877">
    <property type="term" value="P:diaminopimelate biosynthetic process"/>
    <property type="evidence" value="ECO:0000318"/>
    <property type="project" value="GO_Central"/>
</dbReference>
<evidence type="ECO:0000256" key="8">
    <source>
        <dbReference type="ARBA" id="ARBA00022946"/>
    </source>
</evidence>
<keyword evidence="10" id="KW-0520">NAD</keyword>
<dbReference type="CDD" id="cd02274">
    <property type="entry name" value="DHDPR_N"/>
    <property type="match status" value="1"/>
</dbReference>
<sequence length="343" mass="37801">MWVQGAELKQPLKPPFLCNPLNSNRTRFFTNHYQKRKPFVVVMSMSTKSTAVPIMVNGCNGKMGSSVIMAANSAGLQILPKSFGPEYEAGNTVEVCGNEIKIHGPSERDSVLASLYDEYPNMIVVDYTLPTLVNDNADLYCKVGVPFVMGTTGGDRDRLYKIVDDSKVYAVISPQMGKQVVAFLAAMDMMAEQFPGAFSGYSLHVKESHQAAKLDTSATAKAVISCFKKLGVSFDDQIEMIRDPKEQKELVGVPDEYLSGHAFHFYYLSSPGKTVSLEFQHNVCGRSIYAEGTIDAVLFLAEKIQSKADKRIYNIIDILREGNKWILLNLNGTAVVAGRERAG</sequence>
<dbReference type="NCBIfam" id="TIGR02130">
    <property type="entry name" value="dapB_plant"/>
    <property type="match status" value="1"/>
</dbReference>
<evidence type="ECO:0000256" key="9">
    <source>
        <dbReference type="ARBA" id="ARBA00023002"/>
    </source>
</evidence>
<keyword evidence="3" id="KW-0150">Chloroplast</keyword>
<dbReference type="FunFam" id="3.40.50.720:FF:000264">
    <property type="entry name" value="4-hydroxy-tetrahydrodipicolinate reductase 2 chloroplastic"/>
    <property type="match status" value="1"/>
</dbReference>
<protein>
    <recommendedName>
        <fullName evidence="13">4-hydroxy-tetrahydrodipicolinate reductase</fullName>
        <ecNumber evidence="13">1.17.1.8</ecNumber>
    </recommendedName>
</protein>
<evidence type="ECO:0000256" key="10">
    <source>
        <dbReference type="ARBA" id="ARBA00023027"/>
    </source>
</evidence>
<evidence type="ECO:0000256" key="3">
    <source>
        <dbReference type="ARBA" id="ARBA00022528"/>
    </source>
</evidence>
<comment type="catalytic activity">
    <reaction evidence="15">
        <text>(S)-2,3,4,5-tetrahydrodipicolinate + NAD(+) + H2O = (2S,4S)-4-hydroxy-2,3,4,5-tetrahydrodipicolinate + NADH + H(+)</text>
        <dbReference type="Rhea" id="RHEA:35323"/>
        <dbReference type="ChEBI" id="CHEBI:15377"/>
        <dbReference type="ChEBI" id="CHEBI:15378"/>
        <dbReference type="ChEBI" id="CHEBI:16845"/>
        <dbReference type="ChEBI" id="CHEBI:57540"/>
        <dbReference type="ChEBI" id="CHEBI:57945"/>
        <dbReference type="ChEBI" id="CHEBI:67139"/>
        <dbReference type="EC" id="1.17.1.8"/>
    </reaction>
</comment>
<evidence type="ECO:0000313" key="19">
    <source>
        <dbReference type="EMBL" id="RQO93033.1"/>
    </source>
</evidence>
<dbReference type="Pfam" id="PF05173">
    <property type="entry name" value="DapB_C"/>
    <property type="match status" value="1"/>
</dbReference>
<comment type="catalytic activity">
    <reaction evidence="14">
        <text>(S)-2,3,4,5-tetrahydrodipicolinate + NADP(+) + H2O = (2S,4S)-4-hydroxy-2,3,4,5-tetrahydrodipicolinate + NADPH + H(+)</text>
        <dbReference type="Rhea" id="RHEA:35331"/>
        <dbReference type="ChEBI" id="CHEBI:15377"/>
        <dbReference type="ChEBI" id="CHEBI:15378"/>
        <dbReference type="ChEBI" id="CHEBI:16845"/>
        <dbReference type="ChEBI" id="CHEBI:57783"/>
        <dbReference type="ChEBI" id="CHEBI:58349"/>
        <dbReference type="ChEBI" id="CHEBI:67139"/>
        <dbReference type="EC" id="1.17.1.8"/>
    </reaction>
</comment>
<dbReference type="InterPro" id="IPR036291">
    <property type="entry name" value="NAD(P)-bd_dom_sf"/>
</dbReference>
<keyword evidence="5" id="KW-0934">Plastid</keyword>
<evidence type="ECO:0000259" key="17">
    <source>
        <dbReference type="Pfam" id="PF01113"/>
    </source>
</evidence>
<evidence type="ECO:0000256" key="7">
    <source>
        <dbReference type="ARBA" id="ARBA00022915"/>
    </source>
</evidence>